<evidence type="ECO:0000313" key="1">
    <source>
        <dbReference type="EMBL" id="KAF2634699.1"/>
    </source>
</evidence>
<evidence type="ECO:0008006" key="3">
    <source>
        <dbReference type="Google" id="ProtNLM"/>
    </source>
</evidence>
<gene>
    <name evidence="1" type="ORF">P280DRAFT_485222</name>
</gene>
<name>A0A6A6RGU9_9PLEO</name>
<proteinExistence type="predicted"/>
<dbReference type="EMBL" id="MU006815">
    <property type="protein sequence ID" value="KAF2634699.1"/>
    <property type="molecule type" value="Genomic_DNA"/>
</dbReference>
<dbReference type="OrthoDB" id="3799601at2759"/>
<evidence type="ECO:0000313" key="2">
    <source>
        <dbReference type="Proteomes" id="UP000799753"/>
    </source>
</evidence>
<dbReference type="AlphaFoldDB" id="A0A6A6RGU9"/>
<reference evidence="1" key="1">
    <citation type="journal article" date="2020" name="Stud. Mycol.">
        <title>101 Dothideomycetes genomes: a test case for predicting lifestyles and emergence of pathogens.</title>
        <authorList>
            <person name="Haridas S."/>
            <person name="Albert R."/>
            <person name="Binder M."/>
            <person name="Bloem J."/>
            <person name="Labutti K."/>
            <person name="Salamov A."/>
            <person name="Andreopoulos B."/>
            <person name="Baker S."/>
            <person name="Barry K."/>
            <person name="Bills G."/>
            <person name="Bluhm B."/>
            <person name="Cannon C."/>
            <person name="Castanera R."/>
            <person name="Culley D."/>
            <person name="Daum C."/>
            <person name="Ezra D."/>
            <person name="Gonzalez J."/>
            <person name="Henrissat B."/>
            <person name="Kuo A."/>
            <person name="Liang C."/>
            <person name="Lipzen A."/>
            <person name="Lutzoni F."/>
            <person name="Magnuson J."/>
            <person name="Mondo S."/>
            <person name="Nolan M."/>
            <person name="Ohm R."/>
            <person name="Pangilinan J."/>
            <person name="Park H.-J."/>
            <person name="Ramirez L."/>
            <person name="Alfaro M."/>
            <person name="Sun H."/>
            <person name="Tritt A."/>
            <person name="Yoshinaga Y."/>
            <person name="Zwiers L.-H."/>
            <person name="Turgeon B."/>
            <person name="Goodwin S."/>
            <person name="Spatafora J."/>
            <person name="Crous P."/>
            <person name="Grigoriev I."/>
        </authorList>
    </citation>
    <scope>NUCLEOTIDE SEQUENCE</scope>
    <source>
        <strain evidence="1">CBS 473.64</strain>
    </source>
</reference>
<dbReference type="Proteomes" id="UP000799753">
    <property type="component" value="Unassembled WGS sequence"/>
</dbReference>
<keyword evidence="2" id="KW-1185">Reference proteome</keyword>
<sequence>MELPLQRKNWAKELPDEILLSILEKALSLPKGIHFERWQMLKMILIDPLLLPGLSHLVPSAFYKINDVSTRFVPAESTSIICTKGHKICYPRPEVNQWVRNLTLEVNLIEQTFLRYQDSHSSQTFQLEWLQALASGSVGFKKLDQLALDFDWLNPGASRKSRYCTVDLGYFRDRVRQAGILQFAVGTLVIKVAKHSCGIDDCQEAQRLVSDDICLWVAQLQTLFVKASP</sequence>
<organism evidence="1 2">
    <name type="scientific">Massarina eburnea CBS 473.64</name>
    <dbReference type="NCBI Taxonomy" id="1395130"/>
    <lineage>
        <taxon>Eukaryota</taxon>
        <taxon>Fungi</taxon>
        <taxon>Dikarya</taxon>
        <taxon>Ascomycota</taxon>
        <taxon>Pezizomycotina</taxon>
        <taxon>Dothideomycetes</taxon>
        <taxon>Pleosporomycetidae</taxon>
        <taxon>Pleosporales</taxon>
        <taxon>Massarineae</taxon>
        <taxon>Massarinaceae</taxon>
        <taxon>Massarina</taxon>
    </lineage>
</organism>
<protein>
    <recommendedName>
        <fullName evidence="3">F-box domain-containing protein</fullName>
    </recommendedName>
</protein>
<accession>A0A6A6RGU9</accession>